<name>Q4SJD2_TETNG</name>
<dbReference type="Gene3D" id="1.20.120.720">
    <property type="entry name" value="Myosin VI head, motor domain, U50 subdomain"/>
    <property type="match status" value="1"/>
</dbReference>
<keyword evidence="6 9" id="KW-0518">Myosin</keyword>
<evidence type="ECO:0000256" key="9">
    <source>
        <dbReference type="PROSITE-ProRule" id="PRU00782"/>
    </source>
</evidence>
<evidence type="ECO:0000256" key="1">
    <source>
        <dbReference type="ARBA" id="ARBA00004544"/>
    </source>
</evidence>
<dbReference type="GO" id="GO:0051015">
    <property type="term" value="F:actin filament binding"/>
    <property type="evidence" value="ECO:0007669"/>
    <property type="project" value="TreeGrafter"/>
</dbReference>
<keyword evidence="4 9" id="KW-0547">Nucleotide-binding</keyword>
<evidence type="ECO:0000259" key="11">
    <source>
        <dbReference type="PROSITE" id="PS51757"/>
    </source>
</evidence>
<keyword evidence="3" id="KW-0677">Repeat</keyword>
<dbReference type="InterPro" id="IPR001609">
    <property type="entry name" value="Myosin_head_motor_dom-like"/>
</dbReference>
<feature type="domain" description="TH1" evidence="11">
    <location>
        <begin position="918"/>
        <end position="1117"/>
    </location>
</feature>
<dbReference type="GO" id="GO:0005524">
    <property type="term" value="F:ATP binding"/>
    <property type="evidence" value="ECO:0007669"/>
    <property type="project" value="UniProtKB-UniRule"/>
</dbReference>
<dbReference type="KEGG" id="tng:GSTEN00017264G001"/>
<dbReference type="Gene3D" id="1.20.5.190">
    <property type="match status" value="1"/>
</dbReference>
<dbReference type="Pfam" id="PF00063">
    <property type="entry name" value="Myosin_head"/>
    <property type="match status" value="4"/>
</dbReference>
<dbReference type="PROSITE" id="PS51757">
    <property type="entry name" value="TH1"/>
    <property type="match status" value="1"/>
</dbReference>
<dbReference type="InterPro" id="IPR027417">
    <property type="entry name" value="P-loop_NTPase"/>
</dbReference>
<dbReference type="Pfam" id="PF06017">
    <property type="entry name" value="Myosin_TH1"/>
    <property type="match status" value="1"/>
</dbReference>
<protein>
    <submittedName>
        <fullName evidence="12">(spotted green pufferfish) hypothetical protein</fullName>
    </submittedName>
</protein>
<comment type="similarity">
    <text evidence="2 9">Belongs to the TRAFAC class myosin-kinesin ATPase superfamily. Myosin family.</text>
</comment>
<organism evidence="12">
    <name type="scientific">Tetraodon nigroviridis</name>
    <name type="common">Spotted green pufferfish</name>
    <name type="synonym">Chelonodon nigroviridis</name>
    <dbReference type="NCBI Taxonomy" id="99883"/>
    <lineage>
        <taxon>Eukaryota</taxon>
        <taxon>Metazoa</taxon>
        <taxon>Chordata</taxon>
        <taxon>Craniata</taxon>
        <taxon>Vertebrata</taxon>
        <taxon>Euteleostomi</taxon>
        <taxon>Actinopterygii</taxon>
        <taxon>Neopterygii</taxon>
        <taxon>Teleostei</taxon>
        <taxon>Neoteleostei</taxon>
        <taxon>Acanthomorphata</taxon>
        <taxon>Eupercaria</taxon>
        <taxon>Tetraodontiformes</taxon>
        <taxon>Tetradontoidea</taxon>
        <taxon>Tetraodontidae</taxon>
        <taxon>Tetraodon</taxon>
    </lineage>
</organism>
<feature type="domain" description="Myosin motor" evidence="10">
    <location>
        <begin position="12"/>
        <end position="763"/>
    </location>
</feature>
<dbReference type="CDD" id="cd23767">
    <property type="entry name" value="IQCD"/>
    <property type="match status" value="1"/>
</dbReference>
<dbReference type="GO" id="GO:0016459">
    <property type="term" value="C:myosin complex"/>
    <property type="evidence" value="ECO:0007669"/>
    <property type="project" value="UniProtKB-KW"/>
</dbReference>
<dbReference type="FunFam" id="1.20.58.530:FF:000004">
    <property type="entry name" value="Unconventional myosin ID"/>
    <property type="match status" value="1"/>
</dbReference>
<feature type="non-terminal residue" evidence="12">
    <location>
        <position position="1"/>
    </location>
</feature>
<dbReference type="FunFam" id="1.20.5.190:FF:000085">
    <property type="entry name" value="Myosin IHa"/>
    <property type="match status" value="1"/>
</dbReference>
<dbReference type="SMART" id="SM00242">
    <property type="entry name" value="MYSc"/>
    <property type="match status" value="1"/>
</dbReference>
<dbReference type="GO" id="GO:0006897">
    <property type="term" value="P:endocytosis"/>
    <property type="evidence" value="ECO:0007669"/>
    <property type="project" value="TreeGrafter"/>
</dbReference>
<dbReference type="GO" id="GO:0000146">
    <property type="term" value="F:microfilament motor activity"/>
    <property type="evidence" value="ECO:0007669"/>
    <property type="project" value="TreeGrafter"/>
</dbReference>
<dbReference type="CDD" id="cd01378">
    <property type="entry name" value="MYSc_Myo1"/>
    <property type="match status" value="1"/>
</dbReference>
<keyword evidence="7 9" id="KW-0505">Motor protein</keyword>
<dbReference type="GO" id="GO:0005886">
    <property type="term" value="C:plasma membrane"/>
    <property type="evidence" value="ECO:0007669"/>
    <property type="project" value="TreeGrafter"/>
</dbReference>
<dbReference type="PRINTS" id="PR00193">
    <property type="entry name" value="MYOSINHEAVY"/>
</dbReference>
<dbReference type="Gene3D" id="3.40.850.10">
    <property type="entry name" value="Kinesin motor domain"/>
    <property type="match status" value="2"/>
</dbReference>
<dbReference type="GO" id="GO:0007015">
    <property type="term" value="P:actin filament organization"/>
    <property type="evidence" value="ECO:0007669"/>
    <property type="project" value="TreeGrafter"/>
</dbReference>
<dbReference type="FunFam" id="3.40.850.10:FF:000101">
    <property type="entry name" value="Slow myosin heavy chain 2"/>
    <property type="match status" value="1"/>
</dbReference>
<dbReference type="Gene3D" id="1.20.58.530">
    <property type="match status" value="1"/>
</dbReference>
<evidence type="ECO:0000256" key="3">
    <source>
        <dbReference type="ARBA" id="ARBA00022737"/>
    </source>
</evidence>
<dbReference type="PANTHER" id="PTHR13140">
    <property type="entry name" value="MYOSIN"/>
    <property type="match status" value="1"/>
</dbReference>
<evidence type="ECO:0000256" key="6">
    <source>
        <dbReference type="ARBA" id="ARBA00023123"/>
    </source>
</evidence>
<dbReference type="AlphaFoldDB" id="Q4SJD2"/>
<dbReference type="GO" id="GO:0030048">
    <property type="term" value="P:actin filament-based movement"/>
    <property type="evidence" value="ECO:0007669"/>
    <property type="project" value="TreeGrafter"/>
</dbReference>
<sequence>MESSLNARDRVGIQDFVLLDAHTSESAFLDNLRKRFHENLIYTYIGTLLVSVNPYKQLDIYSKKQMDTYMGVNFFELPPHIYALADNVFRTMQSEYNNHFILISGESGAGKTEASKKILQFYAVSCPSTRLLNNIRDRLVLSNPVLEVRDENSRCHLIIALIGLKFCPCLFQAFGNAKTLKNDNSSRFGKYMDIQFDHQVALDNHLHAYVRMTVKTLTFVPQGGAVGGHILSYLLEKSRVVHQNHGERNFHIFYQLVEGGEEDLLRWLGLERNCKCYSYLVQGDCAKVSSINDKSDWKTVRKALSVIEFSEADIEHLFGIIASVLHLGNIKFDDDVTGYASLSSSSNNNEMHWVSKLLGIPAEVLHQGLTHRKIEAKTEEVFSPFSVEHAVYARDALAKAIYGRTFNWLVNKINESLANKENSDWSAGHLWVRGFQHKQVTSGVIFPVEGCDTRHLTVTFPGRSFEQFCINYCNEKLQQLFIQLTLKSEQEEYEMEGIEWEPVPYFNNKIICELVEAKHRGIISLLDEECLLPGEASDLTFLVKMEEKMGGHPHFVTHKLADQKTRKTLERGEFRLLHYAGEVTYSVVGFLDKNNDLLYRSGKEVMQQSKNAVIKLCFPSTEKDSKKRPETVVTQFKNSLTGLTEILLSKEPWYVRCIKPNEAKQPGRFDDVLVRHQVKYLGLMEHLRVRRAGFAYRRKYEIFLQRYKPLCPDTWPNWKGTAAEGVKRLIRHLGYKRDEYKMGRTKIFIRHPRTLFATEDAFQVCKHNLATRIQAKYKGYRMKGDFQRQREAATRIENCWRGMMARKEREKRAWAVKVIKRFIKGFIMRNQPMCIDNSEYLAYVRHSYLARLRENLPKTVLEKDSWLTPPPVMQEASQLLKKLYVRHMVRKYVREVTPQRKAQLQLKLQTSSMFKGKKENYPFSVCRPFEDTRIGKKNIFSFFYVPQKSISIPTVIFYIYEEVEDINIKVLQMIQHEHIKYSVPVVKYDRNGFRPRLRQLIFTQEAAYLVGENKIKQRISYSSLKGVSVSNLSDNFLILHVTCDDNKQKGDLVLQCDYLFEALTKLSVIANKQKCIQVVQGSARFDIHPGREGFVDFKSGQEPTVYRAKNGHLMVVS</sequence>
<dbReference type="InterPro" id="IPR036961">
    <property type="entry name" value="Kinesin_motor_dom_sf"/>
</dbReference>
<proteinExistence type="inferred from homology"/>
<dbReference type="SUPFAM" id="SSF52540">
    <property type="entry name" value="P-loop containing nucleoside triphosphate hydrolases"/>
    <property type="match status" value="1"/>
</dbReference>
<evidence type="ECO:0000256" key="7">
    <source>
        <dbReference type="ARBA" id="ARBA00023175"/>
    </source>
</evidence>
<keyword evidence="8 9" id="KW-0009">Actin-binding</keyword>
<accession>Q4SJD2</accession>
<evidence type="ECO:0000259" key="10">
    <source>
        <dbReference type="PROSITE" id="PS51456"/>
    </source>
</evidence>
<feature type="binding site" evidence="9">
    <location>
        <begin position="105"/>
        <end position="112"/>
    </location>
    <ligand>
        <name>ATP</name>
        <dbReference type="ChEBI" id="CHEBI:30616"/>
    </ligand>
</feature>
<evidence type="ECO:0000256" key="5">
    <source>
        <dbReference type="ARBA" id="ARBA00022840"/>
    </source>
</evidence>
<dbReference type="PROSITE" id="PS51456">
    <property type="entry name" value="MYOSIN_MOTOR"/>
    <property type="match status" value="1"/>
</dbReference>
<feature type="region of interest" description="Actin-binding" evidence="9">
    <location>
        <begin position="640"/>
        <end position="662"/>
    </location>
</feature>
<dbReference type="PROSITE" id="PS50096">
    <property type="entry name" value="IQ"/>
    <property type="match status" value="2"/>
</dbReference>
<dbReference type="GO" id="GO:0005902">
    <property type="term" value="C:microvillus"/>
    <property type="evidence" value="ECO:0007669"/>
    <property type="project" value="TreeGrafter"/>
</dbReference>
<dbReference type="OrthoDB" id="6108017at2759"/>
<dbReference type="Gene3D" id="6.20.240.20">
    <property type="match status" value="1"/>
</dbReference>
<gene>
    <name evidence="12" type="ORF">GSTENG00017264001</name>
</gene>
<dbReference type="PANTHER" id="PTHR13140:SF353">
    <property type="entry name" value="UNCONVENTIONAL MYOSIN-IH"/>
    <property type="match status" value="1"/>
</dbReference>
<evidence type="ECO:0000256" key="8">
    <source>
        <dbReference type="ARBA" id="ARBA00023203"/>
    </source>
</evidence>
<dbReference type="GO" id="GO:0005938">
    <property type="term" value="C:cell cortex"/>
    <property type="evidence" value="ECO:0007669"/>
    <property type="project" value="UniProtKB-SubCell"/>
</dbReference>
<keyword evidence="5 9" id="KW-0067">ATP-binding</keyword>
<reference evidence="12" key="1">
    <citation type="journal article" date="2004" name="Nature">
        <title>Genome duplication in the teleost fish Tetraodon nigroviridis reveals the early vertebrate proto-karyotype.</title>
        <authorList>
            <person name="Jaillon O."/>
            <person name="Aury J.-M."/>
            <person name="Brunet F."/>
            <person name="Petit J.-L."/>
            <person name="Stange-Thomann N."/>
            <person name="Mauceli E."/>
            <person name="Bouneau L."/>
            <person name="Fischer C."/>
            <person name="Ozouf-Costaz C."/>
            <person name="Bernot A."/>
            <person name="Nicaud S."/>
            <person name="Jaffe D."/>
            <person name="Fisher S."/>
            <person name="Lutfalla G."/>
            <person name="Dossat C."/>
            <person name="Segurens B."/>
            <person name="Dasilva C."/>
            <person name="Salanoubat M."/>
            <person name="Levy M."/>
            <person name="Boudet N."/>
            <person name="Castellano S."/>
            <person name="Anthouard V."/>
            <person name="Jubin C."/>
            <person name="Castelli V."/>
            <person name="Katinka M."/>
            <person name="Vacherie B."/>
            <person name="Biemont C."/>
            <person name="Skalli Z."/>
            <person name="Cattolico L."/>
            <person name="Poulain J."/>
            <person name="De Berardinis V."/>
            <person name="Cruaud C."/>
            <person name="Duprat S."/>
            <person name="Brottier P."/>
            <person name="Coutanceau J.-P."/>
            <person name="Gouzy J."/>
            <person name="Parra G."/>
            <person name="Lardier G."/>
            <person name="Chapple C."/>
            <person name="McKernan K.J."/>
            <person name="McEwan P."/>
            <person name="Bosak S."/>
            <person name="Kellis M."/>
            <person name="Volff J.-N."/>
            <person name="Guigo R."/>
            <person name="Zody M.C."/>
            <person name="Mesirov J."/>
            <person name="Lindblad-Toh K."/>
            <person name="Birren B."/>
            <person name="Nusbaum C."/>
            <person name="Kahn D."/>
            <person name="Robinson-Rechavi M."/>
            <person name="Laudet V."/>
            <person name="Schachter V."/>
            <person name="Quetier F."/>
            <person name="Saurin W."/>
            <person name="Scarpelli C."/>
            <person name="Wincker P."/>
            <person name="Lander E.S."/>
            <person name="Weissenbach J."/>
            <person name="Roest Crollius H."/>
        </authorList>
    </citation>
    <scope>NUCLEOTIDE SEQUENCE [LARGE SCALE GENOMIC DNA]</scope>
</reference>
<dbReference type="InterPro" id="IPR010926">
    <property type="entry name" value="Myosin_TH1"/>
</dbReference>
<evidence type="ECO:0000313" key="12">
    <source>
        <dbReference type="EMBL" id="CAF99250.1"/>
    </source>
</evidence>
<evidence type="ECO:0000256" key="2">
    <source>
        <dbReference type="ARBA" id="ARBA00008314"/>
    </source>
</evidence>
<dbReference type="EMBL" id="CAAE01014575">
    <property type="protein sequence ID" value="CAF99250.1"/>
    <property type="molecule type" value="Genomic_DNA"/>
</dbReference>
<comment type="subcellular location">
    <subcellularLocation>
        <location evidence="1">Cytoplasm</location>
        <location evidence="1">Cell cortex</location>
    </subcellularLocation>
</comment>
<reference evidence="12" key="2">
    <citation type="submission" date="2004-02" db="EMBL/GenBank/DDBJ databases">
        <authorList>
            <consortium name="Genoscope"/>
            <consortium name="Whitehead Institute Centre for Genome Research"/>
        </authorList>
    </citation>
    <scope>NUCLEOTIDE SEQUENCE</scope>
</reference>
<evidence type="ECO:0000256" key="4">
    <source>
        <dbReference type="ARBA" id="ARBA00022741"/>
    </source>
</evidence>
<dbReference type="InterPro" id="IPR036072">
    <property type="entry name" value="MYSc_Myo1"/>
</dbReference>
<comment type="caution">
    <text evidence="12">The sequence shown here is derived from an EMBL/GenBank/DDBJ whole genome shotgun (WGS) entry which is preliminary data.</text>
</comment>